<reference evidence="4 5" key="1">
    <citation type="submission" date="2023-05" db="EMBL/GenBank/DDBJ databases">
        <title>Chelatococcus sp. nov., a moderately thermophilic bacterium isolated from hot spring microbial mat.</title>
        <authorList>
            <person name="Hu C.-J."/>
            <person name="Li W.-J."/>
        </authorList>
    </citation>
    <scope>NUCLEOTIDE SEQUENCE [LARGE SCALE GENOMIC DNA]</scope>
    <source>
        <strain evidence="4 5">SYSU G07232</strain>
    </source>
</reference>
<keyword evidence="1" id="KW-1133">Transmembrane helix</keyword>
<dbReference type="Proteomes" id="UP001321492">
    <property type="component" value="Unassembled WGS sequence"/>
</dbReference>
<accession>A0ABT7AIX3</accession>
<keyword evidence="5" id="KW-1185">Reference proteome</keyword>
<evidence type="ECO:0000259" key="3">
    <source>
        <dbReference type="Pfam" id="PF09335"/>
    </source>
</evidence>
<organism evidence="4 5">
    <name type="scientific">Chelatococcus albus</name>
    <dbReference type="NCBI Taxonomy" id="3047466"/>
    <lineage>
        <taxon>Bacteria</taxon>
        <taxon>Pseudomonadati</taxon>
        <taxon>Pseudomonadota</taxon>
        <taxon>Alphaproteobacteria</taxon>
        <taxon>Hyphomicrobiales</taxon>
        <taxon>Chelatococcaceae</taxon>
        <taxon>Chelatococcus</taxon>
    </lineage>
</organism>
<proteinExistence type="predicted"/>
<comment type="caution">
    <text evidence="4">The sequence shown here is derived from an EMBL/GenBank/DDBJ whole genome shotgun (WGS) entry which is preliminary data.</text>
</comment>
<dbReference type="InterPro" id="IPR032816">
    <property type="entry name" value="VTT_dom"/>
</dbReference>
<evidence type="ECO:0000256" key="2">
    <source>
        <dbReference type="SAM" id="SignalP"/>
    </source>
</evidence>
<keyword evidence="1" id="KW-0812">Transmembrane</keyword>
<dbReference type="Pfam" id="PF09335">
    <property type="entry name" value="VTT_dom"/>
    <property type="match status" value="1"/>
</dbReference>
<feature type="chain" id="PRO_5047531560" evidence="2">
    <location>
        <begin position="25"/>
        <end position="141"/>
    </location>
</feature>
<dbReference type="PANTHER" id="PTHR42709:SF4">
    <property type="entry name" value="INNER MEMBRANE PROTEIN YQAA"/>
    <property type="match status" value="1"/>
</dbReference>
<feature type="signal peptide" evidence="2">
    <location>
        <begin position="1"/>
        <end position="24"/>
    </location>
</feature>
<feature type="transmembrane region" description="Helical" evidence="1">
    <location>
        <begin position="88"/>
        <end position="112"/>
    </location>
</feature>
<dbReference type="EMBL" id="JASJEV010000006">
    <property type="protein sequence ID" value="MDJ1158947.1"/>
    <property type="molecule type" value="Genomic_DNA"/>
</dbReference>
<keyword evidence="2" id="KW-0732">Signal</keyword>
<dbReference type="InterPro" id="IPR051311">
    <property type="entry name" value="DedA_domain"/>
</dbReference>
<feature type="transmembrane region" description="Helical" evidence="1">
    <location>
        <begin position="37"/>
        <end position="62"/>
    </location>
</feature>
<dbReference type="PANTHER" id="PTHR42709">
    <property type="entry name" value="ALKALINE PHOSPHATASE LIKE PROTEIN"/>
    <property type="match status" value="1"/>
</dbReference>
<gene>
    <name evidence="4" type="ORF">QNA08_11945</name>
</gene>
<protein>
    <submittedName>
        <fullName evidence="4">YqaA family protein</fullName>
    </submittedName>
</protein>
<evidence type="ECO:0000256" key="1">
    <source>
        <dbReference type="SAM" id="Phobius"/>
    </source>
</evidence>
<feature type="transmembrane region" description="Helical" evidence="1">
    <location>
        <begin position="118"/>
        <end position="140"/>
    </location>
</feature>
<keyword evidence="1" id="KW-0472">Membrane</keyword>
<evidence type="ECO:0000313" key="5">
    <source>
        <dbReference type="Proteomes" id="UP001321492"/>
    </source>
</evidence>
<sequence>MTELVSLFLAALLSATLLPGSSEAALAAVVGFGGAPALVAVAVATFGNTLGSCVNWGIGRFFAGYREHRRSPVRPEHFERAVSWYRRWGVWSLLLSWAPVVGDPLTVVAGVLRTPLPLFVLVVGVAKLLRYLAVAGLVALF</sequence>
<name>A0ABT7AIX3_9HYPH</name>
<dbReference type="RefSeq" id="WP_283740935.1">
    <property type="nucleotide sequence ID" value="NZ_JASJEV010000006.1"/>
</dbReference>
<evidence type="ECO:0000313" key="4">
    <source>
        <dbReference type="EMBL" id="MDJ1158947.1"/>
    </source>
</evidence>
<feature type="domain" description="VTT" evidence="3">
    <location>
        <begin position="24"/>
        <end position="138"/>
    </location>
</feature>